<dbReference type="PANTHER" id="PTHR43628:SF1">
    <property type="entry name" value="CHITIN SYNTHASE REGULATORY FACTOR 2-RELATED"/>
    <property type="match status" value="1"/>
</dbReference>
<dbReference type="InterPro" id="IPR052945">
    <property type="entry name" value="Mitotic_Regulator"/>
</dbReference>
<evidence type="ECO:0008006" key="3">
    <source>
        <dbReference type="Google" id="ProtNLM"/>
    </source>
</evidence>
<dbReference type="InterPro" id="IPR006597">
    <property type="entry name" value="Sel1-like"/>
</dbReference>
<comment type="caution">
    <text evidence="1">The sequence shown here is derived from an EMBL/GenBank/DDBJ whole genome shotgun (WGS) entry which is preliminary data.</text>
</comment>
<dbReference type="EMBL" id="JAPFFF010000057">
    <property type="protein sequence ID" value="KAK8837901.1"/>
    <property type="molecule type" value="Genomic_DNA"/>
</dbReference>
<organism evidence="1 2">
    <name type="scientific">Tritrichomonas musculus</name>
    <dbReference type="NCBI Taxonomy" id="1915356"/>
    <lineage>
        <taxon>Eukaryota</taxon>
        <taxon>Metamonada</taxon>
        <taxon>Parabasalia</taxon>
        <taxon>Tritrichomonadida</taxon>
        <taxon>Tritrichomonadidae</taxon>
        <taxon>Tritrichomonas</taxon>
    </lineage>
</organism>
<keyword evidence="2" id="KW-1185">Reference proteome</keyword>
<dbReference type="Proteomes" id="UP001470230">
    <property type="component" value="Unassembled WGS sequence"/>
</dbReference>
<name>A0ABR2GW71_9EUKA</name>
<evidence type="ECO:0000313" key="2">
    <source>
        <dbReference type="Proteomes" id="UP001470230"/>
    </source>
</evidence>
<reference evidence="1 2" key="1">
    <citation type="submission" date="2024-04" db="EMBL/GenBank/DDBJ databases">
        <title>Tritrichomonas musculus Genome.</title>
        <authorList>
            <person name="Alves-Ferreira E."/>
            <person name="Grigg M."/>
            <person name="Lorenzi H."/>
            <person name="Galac M."/>
        </authorList>
    </citation>
    <scope>NUCLEOTIDE SEQUENCE [LARGE SCALE GENOMIC DNA]</scope>
    <source>
        <strain evidence="1 2">EAF2021</strain>
    </source>
</reference>
<accession>A0ABR2GW71</accession>
<dbReference type="Gene3D" id="1.25.40.10">
    <property type="entry name" value="Tetratricopeptide repeat domain"/>
    <property type="match status" value="1"/>
</dbReference>
<dbReference type="SMART" id="SM00671">
    <property type="entry name" value="SEL1"/>
    <property type="match status" value="3"/>
</dbReference>
<dbReference type="Pfam" id="PF08238">
    <property type="entry name" value="Sel1"/>
    <property type="match status" value="4"/>
</dbReference>
<gene>
    <name evidence="1" type="ORF">M9Y10_035842</name>
</gene>
<sequence length="223" mass="24729">MSHFASHFSDSSSFGFVSEKLGFDKARKVATNLMGITFSTNSPEQNVSILVSVNSAAQVHFDNDVDLKQHLAPNLRKLFNVMNNILQSKEMKLGNIGSIYNIGILYQKWDGHEDPIKACYYLKIADDQGHARAMNDYGEMLRKGDGTQANPQEACRYYKMATDQSEINGMNNYGQMLLKGIGVPVNKQEGIRYLKMAADQGQVSAMNNYASILRTGDGTQADP</sequence>
<protein>
    <recommendedName>
        <fullName evidence="3">HCP-like protein</fullName>
    </recommendedName>
</protein>
<dbReference type="PANTHER" id="PTHR43628">
    <property type="entry name" value="ACTIVATOR OF C KINASE PROTEIN 1-RELATED"/>
    <property type="match status" value="1"/>
</dbReference>
<proteinExistence type="predicted"/>
<dbReference type="InterPro" id="IPR011990">
    <property type="entry name" value="TPR-like_helical_dom_sf"/>
</dbReference>
<evidence type="ECO:0000313" key="1">
    <source>
        <dbReference type="EMBL" id="KAK8837901.1"/>
    </source>
</evidence>
<dbReference type="SUPFAM" id="SSF81901">
    <property type="entry name" value="HCP-like"/>
    <property type="match status" value="1"/>
</dbReference>